<name>A0A7C8YW57_OPUST</name>
<accession>A0A7C8YW57</accession>
<protein>
    <submittedName>
        <fullName evidence="1">Uncharacterized protein</fullName>
    </submittedName>
</protein>
<reference evidence="1" key="2">
    <citation type="submission" date="2020-07" db="EMBL/GenBank/DDBJ databases">
        <authorList>
            <person name="Vera ALvarez R."/>
            <person name="Arias-Moreno D.M."/>
            <person name="Jimenez-Jacinto V."/>
            <person name="Jimenez-Bremont J.F."/>
            <person name="Swaminathan K."/>
            <person name="Moose S.P."/>
            <person name="Guerrero-Gonzalez M.L."/>
            <person name="Marino-Ramirez L."/>
            <person name="Landsman D."/>
            <person name="Rodriguez-Kessler M."/>
            <person name="Delgado-Sanchez P."/>
        </authorList>
    </citation>
    <scope>NUCLEOTIDE SEQUENCE</scope>
    <source>
        <tissue evidence="1">Cladode</tissue>
    </source>
</reference>
<sequence>MNSKFSTCWQTTIVPEFQAISHLTKLYSILAPEDPKPPLSPSWKMYGKVQTNYPREIGPSLARATKLTGIKPPSLELSLRSLPAEIPRRFDGVPTLRAMGVPAIVL</sequence>
<dbReference type="EMBL" id="GISG01065396">
    <property type="protein sequence ID" value="MBA4628298.1"/>
    <property type="molecule type" value="Transcribed_RNA"/>
</dbReference>
<dbReference type="AlphaFoldDB" id="A0A7C8YW57"/>
<reference evidence="1" key="1">
    <citation type="journal article" date="2013" name="J. Plant Res.">
        <title>Effect of fungi and light on seed germination of three Opuntia species from semiarid lands of central Mexico.</title>
        <authorList>
            <person name="Delgado-Sanchez P."/>
            <person name="Jimenez-Bremont J.F."/>
            <person name="Guerrero-Gonzalez Mde L."/>
            <person name="Flores J."/>
        </authorList>
    </citation>
    <scope>NUCLEOTIDE SEQUENCE</scope>
    <source>
        <tissue evidence="1">Cladode</tissue>
    </source>
</reference>
<dbReference type="EMBL" id="GISG01065395">
    <property type="protein sequence ID" value="MBA4628297.1"/>
    <property type="molecule type" value="Transcribed_RNA"/>
</dbReference>
<evidence type="ECO:0000313" key="1">
    <source>
        <dbReference type="EMBL" id="MBA4628298.1"/>
    </source>
</evidence>
<proteinExistence type="predicted"/>
<organism evidence="1">
    <name type="scientific">Opuntia streptacantha</name>
    <name type="common">Prickly pear cactus</name>
    <name type="synonym">Opuntia cardona</name>
    <dbReference type="NCBI Taxonomy" id="393608"/>
    <lineage>
        <taxon>Eukaryota</taxon>
        <taxon>Viridiplantae</taxon>
        <taxon>Streptophyta</taxon>
        <taxon>Embryophyta</taxon>
        <taxon>Tracheophyta</taxon>
        <taxon>Spermatophyta</taxon>
        <taxon>Magnoliopsida</taxon>
        <taxon>eudicotyledons</taxon>
        <taxon>Gunneridae</taxon>
        <taxon>Pentapetalae</taxon>
        <taxon>Caryophyllales</taxon>
        <taxon>Cactineae</taxon>
        <taxon>Cactaceae</taxon>
        <taxon>Opuntioideae</taxon>
        <taxon>Opuntia</taxon>
    </lineage>
</organism>